<dbReference type="SUPFAM" id="SSF53756">
    <property type="entry name" value="UDP-Glycosyltransferase/glycogen phosphorylase"/>
    <property type="match status" value="1"/>
</dbReference>
<proteinExistence type="inferred from homology"/>
<comment type="pathway">
    <text evidence="2">Protein modification; protein glycosylation.</text>
</comment>
<keyword evidence="9 12" id="KW-0333">Golgi apparatus</keyword>
<dbReference type="InterPro" id="IPR031481">
    <property type="entry name" value="Glyco_tran_10_N"/>
</dbReference>
<evidence type="ECO:0000256" key="9">
    <source>
        <dbReference type="ARBA" id="ARBA00023034"/>
    </source>
</evidence>
<dbReference type="OMA" id="YHFMLIF"/>
<evidence type="ECO:0000256" key="6">
    <source>
        <dbReference type="ARBA" id="ARBA00022692"/>
    </source>
</evidence>
<evidence type="ECO:0000256" key="11">
    <source>
        <dbReference type="ARBA" id="ARBA00023180"/>
    </source>
</evidence>
<comment type="subcellular location">
    <subcellularLocation>
        <location evidence="1 12">Golgi apparatus</location>
        <location evidence="1 12">Golgi stack membrane</location>
        <topology evidence="1 12">Single-pass type II membrane protein</topology>
    </subcellularLocation>
</comment>
<dbReference type="GO" id="GO:0032580">
    <property type="term" value="C:Golgi cisterna membrane"/>
    <property type="evidence" value="ECO:0007669"/>
    <property type="project" value="UniProtKB-SubCell"/>
</dbReference>
<evidence type="ECO:0000256" key="7">
    <source>
        <dbReference type="ARBA" id="ARBA00022968"/>
    </source>
</evidence>
<comment type="caution">
    <text evidence="15">The sequence shown here is derived from an EMBL/GenBank/DDBJ whole genome shotgun (WGS) entry which is preliminary data.</text>
</comment>
<dbReference type="InterPro" id="IPR055270">
    <property type="entry name" value="Glyco_tran_10_C"/>
</dbReference>
<dbReference type="PANTHER" id="PTHR48438">
    <property type="entry name" value="ALPHA-(1,3)-FUCOSYLTRANSFERASE C-RELATED"/>
    <property type="match status" value="1"/>
</dbReference>
<organism evidence="15 16">
    <name type="scientific">Drosophila navojoa</name>
    <name type="common">Fruit fly</name>
    <dbReference type="NCBI Taxonomy" id="7232"/>
    <lineage>
        <taxon>Eukaryota</taxon>
        <taxon>Metazoa</taxon>
        <taxon>Ecdysozoa</taxon>
        <taxon>Arthropoda</taxon>
        <taxon>Hexapoda</taxon>
        <taxon>Insecta</taxon>
        <taxon>Pterygota</taxon>
        <taxon>Neoptera</taxon>
        <taxon>Endopterygota</taxon>
        <taxon>Diptera</taxon>
        <taxon>Brachycera</taxon>
        <taxon>Muscomorpha</taxon>
        <taxon>Ephydroidea</taxon>
        <taxon>Drosophilidae</taxon>
        <taxon>Drosophila</taxon>
    </lineage>
</organism>
<evidence type="ECO:0000256" key="10">
    <source>
        <dbReference type="ARBA" id="ARBA00023136"/>
    </source>
</evidence>
<keyword evidence="7" id="KW-0735">Signal-anchor</keyword>
<evidence type="ECO:0000256" key="3">
    <source>
        <dbReference type="ARBA" id="ARBA00008919"/>
    </source>
</evidence>
<keyword evidence="10 12" id="KW-0472">Membrane</keyword>
<accession>A0A484BET3</accession>
<gene>
    <name evidence="15" type="ORF">AWZ03_006216</name>
</gene>
<dbReference type="OrthoDB" id="427096at2759"/>
<evidence type="ECO:0000256" key="5">
    <source>
        <dbReference type="ARBA" id="ARBA00022679"/>
    </source>
</evidence>
<keyword evidence="6 12" id="KW-0812">Transmembrane</keyword>
<comment type="similarity">
    <text evidence="3 12">Belongs to the glycosyltransferase 10 family.</text>
</comment>
<dbReference type="PANTHER" id="PTHR48438:SF1">
    <property type="entry name" value="ALPHA-(1,3)-FUCOSYLTRANSFERASE C-RELATED"/>
    <property type="match status" value="1"/>
</dbReference>
<evidence type="ECO:0000256" key="2">
    <source>
        <dbReference type="ARBA" id="ARBA00004922"/>
    </source>
</evidence>
<keyword evidence="4 12" id="KW-0328">Glycosyltransferase</keyword>
<evidence type="ECO:0000256" key="1">
    <source>
        <dbReference type="ARBA" id="ARBA00004447"/>
    </source>
</evidence>
<dbReference type="Proteomes" id="UP000295192">
    <property type="component" value="Unassembled WGS sequence"/>
</dbReference>
<feature type="domain" description="Fucosyltransferase C-terminal" evidence="13">
    <location>
        <begin position="235"/>
        <end position="386"/>
    </location>
</feature>
<dbReference type="STRING" id="7232.A0A484BET3"/>
<evidence type="ECO:0000313" key="16">
    <source>
        <dbReference type="Proteomes" id="UP000295192"/>
    </source>
</evidence>
<dbReference type="Pfam" id="PF17039">
    <property type="entry name" value="Glyco_tran_10_N"/>
    <property type="match status" value="1"/>
</dbReference>
<dbReference type="EC" id="2.4.1.-" evidence="12"/>
<dbReference type="EMBL" id="LSRL02000045">
    <property type="protein sequence ID" value="TDG47357.1"/>
    <property type="molecule type" value="Genomic_DNA"/>
</dbReference>
<reference evidence="15 16" key="1">
    <citation type="journal article" date="2019" name="J. Hered.">
        <title>An Improved Genome Assembly for Drosophila navojoa, the Basal Species in the mojavensis Cluster.</title>
        <authorList>
            <person name="Vanderlinde T."/>
            <person name="Dupim E.G."/>
            <person name="Nazario-Yepiz N.O."/>
            <person name="Carvalho A.B."/>
        </authorList>
    </citation>
    <scope>NUCLEOTIDE SEQUENCE [LARGE SCALE GENOMIC DNA]</scope>
    <source>
        <strain evidence="15">Navoj_Jal97</strain>
        <tissue evidence="15">Whole organism</tissue>
    </source>
</reference>
<dbReference type="InterPro" id="IPR038577">
    <property type="entry name" value="GT10-like_C_sf"/>
</dbReference>
<keyword evidence="16" id="KW-1185">Reference proteome</keyword>
<sequence length="431" mass="50092">MSADKIYSKTHKSETHSQLLHVPAVKMVKDKPVQLGSEQLKLSNNLVLMNQHDYDRQRLFLYLTILKSVVCLAIIMLMVHFIGHSSRVKLLAKRPSGKTILLWNTENSPVTSEYLHCGCVLTNNREYANGPIHAVVFNADRDFSLAGLEKVNRAPYFLAVFAARNPLSLARNPLLEHGVSVFNYSMTYRRDSDVLFTDYYFSAVDQKHQTLADIDFNLLDLYSSELLSPFQLRLQTKQRLVFYMVYEVNEYSLPESLYLQKLRNYLQLDAFITCHGYQDCGQYKFMLIFESSECPDFVHPQIYKALAHYVVPVIIGRGNVSGLIPPGSYISSADFETPEMLAIHLEKLSNDPLQYERFFDWHSKYRIHKNRHPYCALCRQMRKLRQLVPSDKFLNWWTGYQCPNRTDVDLTRNEISAPSPTDFNYQSHWSR</sequence>
<name>A0A484BET3_DRONA</name>
<keyword evidence="11" id="KW-0325">Glycoprotein</keyword>
<dbReference type="AlphaFoldDB" id="A0A484BET3"/>
<evidence type="ECO:0000256" key="8">
    <source>
        <dbReference type="ARBA" id="ARBA00022989"/>
    </source>
</evidence>
<evidence type="ECO:0000313" key="15">
    <source>
        <dbReference type="EMBL" id="TDG47357.1"/>
    </source>
</evidence>
<keyword evidence="5 12" id="KW-0808">Transferase</keyword>
<dbReference type="Gene3D" id="3.40.50.11660">
    <property type="entry name" value="Glycosyl transferase family 10, C-terminal domain"/>
    <property type="match status" value="1"/>
</dbReference>
<protein>
    <recommendedName>
        <fullName evidence="12">Fucosyltransferase</fullName>
        <ecNumber evidence="12">2.4.1.-</ecNumber>
    </recommendedName>
</protein>
<feature type="transmembrane region" description="Helical" evidence="12">
    <location>
        <begin position="59"/>
        <end position="83"/>
    </location>
</feature>
<evidence type="ECO:0000259" key="14">
    <source>
        <dbReference type="Pfam" id="PF17039"/>
    </source>
</evidence>
<dbReference type="GO" id="GO:0008417">
    <property type="term" value="F:fucosyltransferase activity"/>
    <property type="evidence" value="ECO:0007669"/>
    <property type="project" value="InterPro"/>
</dbReference>
<evidence type="ECO:0000259" key="13">
    <source>
        <dbReference type="Pfam" id="PF00852"/>
    </source>
</evidence>
<evidence type="ECO:0000256" key="12">
    <source>
        <dbReference type="RuleBase" id="RU003832"/>
    </source>
</evidence>
<dbReference type="Pfam" id="PF00852">
    <property type="entry name" value="Glyco_transf_10"/>
    <property type="match status" value="1"/>
</dbReference>
<evidence type="ECO:0000256" key="4">
    <source>
        <dbReference type="ARBA" id="ARBA00022676"/>
    </source>
</evidence>
<dbReference type="UniPathway" id="UPA00378"/>
<keyword evidence="8 12" id="KW-1133">Transmembrane helix</keyword>
<feature type="domain" description="Fucosyltransferase N-terminal" evidence="14">
    <location>
        <begin position="98"/>
        <end position="196"/>
    </location>
</feature>
<dbReference type="InterPro" id="IPR001503">
    <property type="entry name" value="Glyco_trans_10"/>
</dbReference>